<dbReference type="PROSITE" id="PS50195">
    <property type="entry name" value="PX"/>
    <property type="match status" value="1"/>
</dbReference>
<dbReference type="InterPro" id="IPR044106">
    <property type="entry name" value="PX_Snx41/Atg20"/>
</dbReference>
<dbReference type="Proteomes" id="UP000275078">
    <property type="component" value="Unassembled WGS sequence"/>
</dbReference>
<dbReference type="SMART" id="SM00312">
    <property type="entry name" value="PX"/>
    <property type="match status" value="1"/>
</dbReference>
<keyword evidence="8" id="KW-0472">Membrane</keyword>
<comment type="similarity">
    <text evidence="2">Belongs to the sorting nexin family.</text>
</comment>
<dbReference type="Gene3D" id="3.30.1520.10">
    <property type="entry name" value="Phox-like domain"/>
    <property type="match status" value="1"/>
</dbReference>
<feature type="compositionally biased region" description="Acidic residues" evidence="9">
    <location>
        <begin position="61"/>
        <end position="70"/>
    </location>
</feature>
<feature type="region of interest" description="Disordered" evidence="9">
    <location>
        <begin position="1"/>
        <end position="77"/>
    </location>
</feature>
<evidence type="ECO:0000256" key="1">
    <source>
        <dbReference type="ARBA" id="ARBA00004481"/>
    </source>
</evidence>
<dbReference type="InterPro" id="IPR051079">
    <property type="entry name" value="Sorting_Nexin_Autophagy"/>
</dbReference>
<evidence type="ECO:0000313" key="12">
    <source>
        <dbReference type="Proteomes" id="UP000275078"/>
    </source>
</evidence>
<evidence type="ECO:0000313" key="11">
    <source>
        <dbReference type="EMBL" id="RPA80897.1"/>
    </source>
</evidence>
<sequence length="607" mass="67908">MWEDNNPLSYERRDSFSSTGASGDPYPISPTFQPINPASPTENLYADIVNKDTETNANRSEEDDDDEPEDLASRRERGYASRVEQILHENKDLLILITDAGKSHEGGGNYIVYTIKTGDLEVRRRYSEFESLRKNLALLHPTLIVPPIPDKHSLSDYATAPRSAKEDVNTIDLRKRMLSVFLNRCARMKEIRSDTIFSRFLDPNASWSEVLSSPPISTLPKNPLRAPPLDPSNPTPAHAFLPIPSASAKLRPAPDKATPTIDSNKIVYHRFPQATHNHTESELDPYFNGFESTTREFESLLTGSIEKVNRRILKRLGELGTDYSELGARYNAFSLSESGSLAAAIERIGQAVDSSYIATEELARVLSSGFAEPLRESAQFASIVQGVLRYRVMKRLQEEMTRDQLEQKRMLLAELEDSEQNAKRIEQYLQSTMGKPETERDDVDSINSEDFPPTHGEATAPVPVSGTSPKRSASTRQSTSPTANQGHKKSLSYGGSVSASFPTKLFGRLSHAVHGIVDVDPESTRRNNIGKTKESIIQLEGALTAAEKDVKDTSAGVLKDLKRFQREKEDDLRRMLLVYAKHHIDWAKKNLETWEEAKAEVDKIVLK</sequence>
<dbReference type="OrthoDB" id="289314at2759"/>
<comment type="subcellular location">
    <subcellularLocation>
        <location evidence="1">Endosome membrane</location>
        <topology evidence="1">Peripheral membrane protein</topology>
    </subcellularLocation>
</comment>
<feature type="region of interest" description="Disordered" evidence="9">
    <location>
        <begin position="429"/>
        <end position="495"/>
    </location>
</feature>
<dbReference type="Gene3D" id="1.20.1270.60">
    <property type="entry name" value="Arfaptin homology (AH) domain/BAR domain"/>
    <property type="match status" value="2"/>
</dbReference>
<evidence type="ECO:0000256" key="9">
    <source>
        <dbReference type="SAM" id="MobiDB-lite"/>
    </source>
</evidence>
<evidence type="ECO:0000256" key="3">
    <source>
        <dbReference type="ARBA" id="ARBA00022448"/>
    </source>
</evidence>
<dbReference type="AlphaFoldDB" id="A0A3N4I606"/>
<proteinExistence type="inferred from homology"/>
<evidence type="ECO:0000256" key="5">
    <source>
        <dbReference type="ARBA" id="ARBA00022927"/>
    </source>
</evidence>
<dbReference type="GO" id="GO:0035091">
    <property type="term" value="F:phosphatidylinositol binding"/>
    <property type="evidence" value="ECO:0007669"/>
    <property type="project" value="InterPro"/>
</dbReference>
<dbReference type="PANTHER" id="PTHR46979">
    <property type="entry name" value="SORTING NEXIN-41"/>
    <property type="match status" value="1"/>
</dbReference>
<dbReference type="InterPro" id="IPR001683">
    <property type="entry name" value="PX_dom"/>
</dbReference>
<dbReference type="InterPro" id="IPR027267">
    <property type="entry name" value="AH/BAR_dom_sf"/>
</dbReference>
<dbReference type="Pfam" id="PF00787">
    <property type="entry name" value="PX"/>
    <property type="match status" value="1"/>
</dbReference>
<keyword evidence="4" id="KW-0967">Endosome</keyword>
<organism evidence="11 12">
    <name type="scientific">Ascobolus immersus RN42</name>
    <dbReference type="NCBI Taxonomy" id="1160509"/>
    <lineage>
        <taxon>Eukaryota</taxon>
        <taxon>Fungi</taxon>
        <taxon>Dikarya</taxon>
        <taxon>Ascomycota</taxon>
        <taxon>Pezizomycotina</taxon>
        <taxon>Pezizomycetes</taxon>
        <taxon>Pezizales</taxon>
        <taxon>Ascobolaceae</taxon>
        <taxon>Ascobolus</taxon>
    </lineage>
</organism>
<dbReference type="STRING" id="1160509.A0A3N4I606"/>
<dbReference type="GO" id="GO:0005829">
    <property type="term" value="C:cytosol"/>
    <property type="evidence" value="ECO:0007669"/>
    <property type="project" value="GOC"/>
</dbReference>
<keyword evidence="12" id="KW-1185">Reference proteome</keyword>
<name>A0A3N4I606_ASCIM</name>
<keyword evidence="3" id="KW-0813">Transport</keyword>
<feature type="compositionally biased region" description="Polar residues" evidence="9">
    <location>
        <begin position="30"/>
        <end position="42"/>
    </location>
</feature>
<dbReference type="GO" id="GO:0015031">
    <property type="term" value="P:protein transport"/>
    <property type="evidence" value="ECO:0007669"/>
    <property type="project" value="UniProtKB-KW"/>
</dbReference>
<dbReference type="CDD" id="cd06867">
    <property type="entry name" value="PX_SNX41_42"/>
    <property type="match status" value="1"/>
</dbReference>
<protein>
    <recommendedName>
        <fullName evidence="10">PX domain-containing protein</fullName>
    </recommendedName>
</protein>
<keyword evidence="5" id="KW-0653">Protein transport</keyword>
<evidence type="ECO:0000256" key="7">
    <source>
        <dbReference type="ARBA" id="ARBA00023121"/>
    </source>
</evidence>
<keyword evidence="6" id="KW-0072">Autophagy</keyword>
<dbReference type="GO" id="GO:0042147">
    <property type="term" value="P:retrograde transport, endosome to Golgi"/>
    <property type="evidence" value="ECO:0007669"/>
    <property type="project" value="InterPro"/>
</dbReference>
<dbReference type="SUPFAM" id="SSF64268">
    <property type="entry name" value="PX domain"/>
    <property type="match status" value="1"/>
</dbReference>
<evidence type="ECO:0000256" key="6">
    <source>
        <dbReference type="ARBA" id="ARBA00023006"/>
    </source>
</evidence>
<evidence type="ECO:0000256" key="4">
    <source>
        <dbReference type="ARBA" id="ARBA00022753"/>
    </source>
</evidence>
<gene>
    <name evidence="11" type="ORF">BJ508DRAFT_226381</name>
</gene>
<accession>A0A3N4I606</accession>
<keyword evidence="7" id="KW-0446">Lipid-binding</keyword>
<dbReference type="GO" id="GO:0006914">
    <property type="term" value="P:autophagy"/>
    <property type="evidence" value="ECO:0007669"/>
    <property type="project" value="UniProtKB-KW"/>
</dbReference>
<feature type="compositionally biased region" description="Polar residues" evidence="9">
    <location>
        <begin position="465"/>
        <end position="485"/>
    </location>
</feature>
<evidence type="ECO:0000256" key="2">
    <source>
        <dbReference type="ARBA" id="ARBA00010883"/>
    </source>
</evidence>
<feature type="domain" description="PX" evidence="10">
    <location>
        <begin position="91"/>
        <end position="207"/>
    </location>
</feature>
<dbReference type="EMBL" id="ML119684">
    <property type="protein sequence ID" value="RPA80897.1"/>
    <property type="molecule type" value="Genomic_DNA"/>
</dbReference>
<evidence type="ECO:0000256" key="8">
    <source>
        <dbReference type="ARBA" id="ARBA00023136"/>
    </source>
</evidence>
<reference evidence="11 12" key="1">
    <citation type="journal article" date="2018" name="Nat. Ecol. Evol.">
        <title>Pezizomycetes genomes reveal the molecular basis of ectomycorrhizal truffle lifestyle.</title>
        <authorList>
            <person name="Murat C."/>
            <person name="Payen T."/>
            <person name="Noel B."/>
            <person name="Kuo A."/>
            <person name="Morin E."/>
            <person name="Chen J."/>
            <person name="Kohler A."/>
            <person name="Krizsan K."/>
            <person name="Balestrini R."/>
            <person name="Da Silva C."/>
            <person name="Montanini B."/>
            <person name="Hainaut M."/>
            <person name="Levati E."/>
            <person name="Barry K.W."/>
            <person name="Belfiori B."/>
            <person name="Cichocki N."/>
            <person name="Clum A."/>
            <person name="Dockter R.B."/>
            <person name="Fauchery L."/>
            <person name="Guy J."/>
            <person name="Iotti M."/>
            <person name="Le Tacon F."/>
            <person name="Lindquist E.A."/>
            <person name="Lipzen A."/>
            <person name="Malagnac F."/>
            <person name="Mello A."/>
            <person name="Molinier V."/>
            <person name="Miyauchi S."/>
            <person name="Poulain J."/>
            <person name="Riccioni C."/>
            <person name="Rubini A."/>
            <person name="Sitrit Y."/>
            <person name="Splivallo R."/>
            <person name="Traeger S."/>
            <person name="Wang M."/>
            <person name="Zifcakova L."/>
            <person name="Wipf D."/>
            <person name="Zambonelli A."/>
            <person name="Paolocci F."/>
            <person name="Nowrousian M."/>
            <person name="Ottonello S."/>
            <person name="Baldrian P."/>
            <person name="Spatafora J.W."/>
            <person name="Henrissat B."/>
            <person name="Nagy L.G."/>
            <person name="Aury J.M."/>
            <person name="Wincker P."/>
            <person name="Grigoriev I.V."/>
            <person name="Bonfante P."/>
            <person name="Martin F.M."/>
        </authorList>
    </citation>
    <scope>NUCLEOTIDE SEQUENCE [LARGE SCALE GENOMIC DNA]</scope>
    <source>
        <strain evidence="11 12">RN42</strain>
    </source>
</reference>
<dbReference type="InterPro" id="IPR036871">
    <property type="entry name" value="PX_dom_sf"/>
</dbReference>
<dbReference type="GO" id="GO:0010008">
    <property type="term" value="C:endosome membrane"/>
    <property type="evidence" value="ECO:0007669"/>
    <property type="project" value="UniProtKB-SubCell"/>
</dbReference>
<dbReference type="PANTHER" id="PTHR46979:SF2">
    <property type="entry name" value="SORTING NEXIN-41"/>
    <property type="match status" value="1"/>
</dbReference>
<evidence type="ECO:0000259" key="10">
    <source>
        <dbReference type="PROSITE" id="PS50195"/>
    </source>
</evidence>